<feature type="region of interest" description="Disordered" evidence="1">
    <location>
        <begin position="1"/>
        <end position="62"/>
    </location>
</feature>
<gene>
    <name evidence="2" type="ORF">B0T11DRAFT_145892</name>
</gene>
<dbReference type="Proteomes" id="UP000813385">
    <property type="component" value="Unassembled WGS sequence"/>
</dbReference>
<protein>
    <submittedName>
        <fullName evidence="2">Uncharacterized protein</fullName>
    </submittedName>
</protein>
<evidence type="ECO:0000256" key="1">
    <source>
        <dbReference type="SAM" id="MobiDB-lite"/>
    </source>
</evidence>
<sequence length="260" mass="28651">MPAERAEVAARPTATLLSSPRCHPDVNHPAKDTCSSKSGVHSCDARRRSSTRNHQQWPPHQPTHTLCLLHRQGLHFRQARLGQQQQQQERKKKQHRVCQAWRGESSPMGFCARTLRVTFQALWGLVVGRDRAKGGGITCGPAAGRRPADSGRRGRPVCLCVQGERAHGMAGGEEGFAAHGHPHLRSQHANNARQIWLSRACGWARRAVRLARRQGTLDVSGPRPSPDGFGHGGAREVCLCRRAEHVAAQPTRVALVTRRP</sequence>
<organism evidence="2 3">
    <name type="scientific">Plectosphaerella cucumerina</name>
    <dbReference type="NCBI Taxonomy" id="40658"/>
    <lineage>
        <taxon>Eukaryota</taxon>
        <taxon>Fungi</taxon>
        <taxon>Dikarya</taxon>
        <taxon>Ascomycota</taxon>
        <taxon>Pezizomycotina</taxon>
        <taxon>Sordariomycetes</taxon>
        <taxon>Hypocreomycetidae</taxon>
        <taxon>Glomerellales</taxon>
        <taxon>Plectosphaerellaceae</taxon>
        <taxon>Plectosphaerella</taxon>
    </lineage>
</organism>
<name>A0A8K0X026_9PEZI</name>
<feature type="compositionally biased region" description="Basic and acidic residues" evidence="1">
    <location>
        <begin position="22"/>
        <end position="31"/>
    </location>
</feature>
<dbReference type="AlphaFoldDB" id="A0A8K0X026"/>
<feature type="compositionally biased region" description="Polar residues" evidence="1">
    <location>
        <begin position="52"/>
        <end position="62"/>
    </location>
</feature>
<keyword evidence="3" id="KW-1185">Reference proteome</keyword>
<accession>A0A8K0X026</accession>
<comment type="caution">
    <text evidence="2">The sequence shown here is derived from an EMBL/GenBank/DDBJ whole genome shotgun (WGS) entry which is preliminary data.</text>
</comment>
<evidence type="ECO:0000313" key="2">
    <source>
        <dbReference type="EMBL" id="KAH7347899.1"/>
    </source>
</evidence>
<proteinExistence type="predicted"/>
<reference evidence="2" key="1">
    <citation type="journal article" date="2021" name="Nat. Commun.">
        <title>Genetic determinants of endophytism in the Arabidopsis root mycobiome.</title>
        <authorList>
            <person name="Mesny F."/>
            <person name="Miyauchi S."/>
            <person name="Thiergart T."/>
            <person name="Pickel B."/>
            <person name="Atanasova L."/>
            <person name="Karlsson M."/>
            <person name="Huettel B."/>
            <person name="Barry K.W."/>
            <person name="Haridas S."/>
            <person name="Chen C."/>
            <person name="Bauer D."/>
            <person name="Andreopoulos W."/>
            <person name="Pangilinan J."/>
            <person name="LaButti K."/>
            <person name="Riley R."/>
            <person name="Lipzen A."/>
            <person name="Clum A."/>
            <person name="Drula E."/>
            <person name="Henrissat B."/>
            <person name="Kohler A."/>
            <person name="Grigoriev I.V."/>
            <person name="Martin F.M."/>
            <person name="Hacquard S."/>
        </authorList>
    </citation>
    <scope>NUCLEOTIDE SEQUENCE</scope>
    <source>
        <strain evidence="2">MPI-CAGE-AT-0016</strain>
    </source>
</reference>
<dbReference type="EMBL" id="JAGPXD010000007">
    <property type="protein sequence ID" value="KAH7347899.1"/>
    <property type="molecule type" value="Genomic_DNA"/>
</dbReference>
<evidence type="ECO:0000313" key="3">
    <source>
        <dbReference type="Proteomes" id="UP000813385"/>
    </source>
</evidence>